<accession>A0ACB8TWT2</accession>
<gene>
    <name evidence="1" type="ORF">BDY19DRAFT_346756</name>
</gene>
<keyword evidence="2" id="KW-1185">Reference proteome</keyword>
<reference evidence="1" key="1">
    <citation type="journal article" date="2021" name="Environ. Microbiol.">
        <title>Gene family expansions and transcriptome signatures uncover fungal adaptations to wood decay.</title>
        <authorList>
            <person name="Hage H."/>
            <person name="Miyauchi S."/>
            <person name="Viragh M."/>
            <person name="Drula E."/>
            <person name="Min B."/>
            <person name="Chaduli D."/>
            <person name="Navarro D."/>
            <person name="Favel A."/>
            <person name="Norest M."/>
            <person name="Lesage-Meessen L."/>
            <person name="Balint B."/>
            <person name="Merenyi Z."/>
            <person name="de Eugenio L."/>
            <person name="Morin E."/>
            <person name="Martinez A.T."/>
            <person name="Baldrian P."/>
            <person name="Stursova M."/>
            <person name="Martinez M.J."/>
            <person name="Novotny C."/>
            <person name="Magnuson J.K."/>
            <person name="Spatafora J.W."/>
            <person name="Maurice S."/>
            <person name="Pangilinan J."/>
            <person name="Andreopoulos W."/>
            <person name="LaButti K."/>
            <person name="Hundley H."/>
            <person name="Na H."/>
            <person name="Kuo A."/>
            <person name="Barry K."/>
            <person name="Lipzen A."/>
            <person name="Henrissat B."/>
            <person name="Riley R."/>
            <person name="Ahrendt S."/>
            <person name="Nagy L.G."/>
            <person name="Grigoriev I.V."/>
            <person name="Martin F."/>
            <person name="Rosso M.N."/>
        </authorList>
    </citation>
    <scope>NUCLEOTIDE SEQUENCE</scope>
    <source>
        <strain evidence="1">CBS 384.51</strain>
    </source>
</reference>
<evidence type="ECO:0000313" key="2">
    <source>
        <dbReference type="Proteomes" id="UP001055072"/>
    </source>
</evidence>
<comment type="caution">
    <text evidence="1">The sequence shown here is derived from an EMBL/GenBank/DDBJ whole genome shotgun (WGS) entry which is preliminary data.</text>
</comment>
<organism evidence="1 2">
    <name type="scientific">Irpex rosettiformis</name>
    <dbReference type="NCBI Taxonomy" id="378272"/>
    <lineage>
        <taxon>Eukaryota</taxon>
        <taxon>Fungi</taxon>
        <taxon>Dikarya</taxon>
        <taxon>Basidiomycota</taxon>
        <taxon>Agaricomycotina</taxon>
        <taxon>Agaricomycetes</taxon>
        <taxon>Polyporales</taxon>
        <taxon>Irpicaceae</taxon>
        <taxon>Irpex</taxon>
    </lineage>
</organism>
<sequence>MAFPQLSLPLLLWFHALLLSTLVKGAKLSENGASRPCIPGSFSVTGRTPCQPCPEGSFTSHWSSTSCELAEPGYYVPLPGSSAAFACDAGTHSYKGSIACTLALNEVLAQSDKAKGRGRTRPASVKRPCRYGLMHCPVYGKWYGGVFVKNYECVDVRHDLESCGGCVHSDSLGGGPNSLDGQDCSQIAGVDTVRCVQGRCVIDKCAWGYAVSADKSHCHPAYGKYY</sequence>
<proteinExistence type="predicted"/>
<protein>
    <submittedName>
        <fullName evidence="1">Uncharacterized protein</fullName>
    </submittedName>
</protein>
<dbReference type="Proteomes" id="UP001055072">
    <property type="component" value="Unassembled WGS sequence"/>
</dbReference>
<dbReference type="EMBL" id="MU274923">
    <property type="protein sequence ID" value="KAI0086507.1"/>
    <property type="molecule type" value="Genomic_DNA"/>
</dbReference>
<name>A0ACB8TWT2_9APHY</name>
<evidence type="ECO:0000313" key="1">
    <source>
        <dbReference type="EMBL" id="KAI0086507.1"/>
    </source>
</evidence>